<dbReference type="PANTHER" id="PTHR33734:SF22">
    <property type="entry name" value="MEMBRANE-BOUND LYTIC MUREIN TRANSGLYCOSYLASE D"/>
    <property type="match status" value="1"/>
</dbReference>
<evidence type="ECO:0000256" key="2">
    <source>
        <dbReference type="SAM" id="SignalP"/>
    </source>
</evidence>
<dbReference type="RefSeq" id="WP_090289638.1">
    <property type="nucleotide sequence ID" value="NZ_FNCK01000003.1"/>
</dbReference>
<dbReference type="Proteomes" id="UP000199708">
    <property type="component" value="Unassembled WGS sequence"/>
</dbReference>
<dbReference type="PANTHER" id="PTHR33734">
    <property type="entry name" value="LYSM DOMAIN-CONTAINING GPI-ANCHORED PROTEIN 2"/>
    <property type="match status" value="1"/>
</dbReference>
<evidence type="ECO:0000259" key="3">
    <source>
        <dbReference type="PROSITE" id="PS51782"/>
    </source>
</evidence>
<feature type="domain" description="LysM" evidence="3">
    <location>
        <begin position="89"/>
        <end position="132"/>
    </location>
</feature>
<feature type="domain" description="LysM" evidence="3">
    <location>
        <begin position="213"/>
        <end position="256"/>
    </location>
</feature>
<gene>
    <name evidence="4" type="ORF">SAMN05421791_103234</name>
</gene>
<dbReference type="Gene3D" id="3.10.350.10">
    <property type="entry name" value="LysM domain"/>
    <property type="match status" value="8"/>
</dbReference>
<feature type="compositionally biased region" description="Basic and acidic residues" evidence="1">
    <location>
        <begin position="355"/>
        <end position="387"/>
    </location>
</feature>
<reference evidence="4 5" key="1">
    <citation type="submission" date="2016-10" db="EMBL/GenBank/DDBJ databases">
        <authorList>
            <person name="de Groot N.N."/>
        </authorList>
    </citation>
    <scope>NUCLEOTIDE SEQUENCE [LARGE SCALE GENOMIC DNA]</scope>
    <source>
        <strain evidence="4 5">ATCC BAA-466</strain>
    </source>
</reference>
<dbReference type="SMART" id="SM00257">
    <property type="entry name" value="LysM"/>
    <property type="match status" value="9"/>
</dbReference>
<feature type="region of interest" description="Disordered" evidence="1">
    <location>
        <begin position="328"/>
        <end position="387"/>
    </location>
</feature>
<feature type="chain" id="PRO_5038923026" evidence="2">
    <location>
        <begin position="29"/>
        <end position="644"/>
    </location>
</feature>
<sequence length="644" mass="70056">MKKIMQQLISKSAICLSIISLIGMSHVAANTIHVVEKGDTIYSLARKYGLSEQELMNLNGLTSSRIDLGDQLIVSKQTEDSTDNQGTAGYYVVQKGDTLYSIANHFGLSVDQLRAINGISGNFIDVGDRLALSGSNQPSQPPVVSDDPATYVVQKGDSLYKIANAYGLTVSQLKALNGLTSDFLNVGDLLAVADGGTTSVSPGVSNQGSSNQGSYVVNKGDSLYTIALAYGVTVDQLVAWNGLVSDLIYPGDQLAVTANGTSHVTQPTQLATPSQPNISSNAYTIVPGDNFDTIAQAYGMTGRQLMAFNGRTDTMIYPGEVIYLPDSGTINVPNQPTPSTETSGNATSVTTTPAVDHEKPKSPDKEPREVNIRKPKSLQKDKEELADPRTKAIDPETIELPTHEVAEGEKLAEIAKDNDISEKDLRKWNGLLNDEIKAGDILYLKDPSQAITFFKQARPLKDIYPVKHTVKKDEKIQDLLEIYPVTEAEIMEWSKLEEGKAIEEGTELTLSHPEKAPEIYTVTEEDSLDSIAREYEVSVEALRAWNGLLDNVVYIGEELAVSNPWAQYHQVAPGETLEVLADKYEVSIDQLREWNKLPAESMVVNGVLIVSDPQAFEEKEDSEKTSSSESTTETSSEVEETSAE</sequence>
<keyword evidence="5" id="KW-1185">Reference proteome</keyword>
<proteinExistence type="predicted"/>
<feature type="domain" description="LysM" evidence="3">
    <location>
        <begin position="567"/>
        <end position="611"/>
    </location>
</feature>
<feature type="signal peptide" evidence="2">
    <location>
        <begin position="1"/>
        <end position="28"/>
    </location>
</feature>
<dbReference type="CDD" id="cd00118">
    <property type="entry name" value="LysM"/>
    <property type="match status" value="8"/>
</dbReference>
<name>A0A1G7S0M5_9LACT</name>
<dbReference type="AlphaFoldDB" id="A0A1G7S0M5"/>
<organism evidence="4 5">
    <name type="scientific">Facklamia miroungae</name>
    <dbReference type="NCBI Taxonomy" id="120956"/>
    <lineage>
        <taxon>Bacteria</taxon>
        <taxon>Bacillati</taxon>
        <taxon>Bacillota</taxon>
        <taxon>Bacilli</taxon>
        <taxon>Lactobacillales</taxon>
        <taxon>Aerococcaceae</taxon>
        <taxon>Facklamia</taxon>
    </lineage>
</organism>
<dbReference type="Pfam" id="PF01476">
    <property type="entry name" value="LysM"/>
    <property type="match status" value="9"/>
</dbReference>
<feature type="domain" description="LysM" evidence="3">
    <location>
        <begin position="281"/>
        <end position="324"/>
    </location>
</feature>
<protein>
    <submittedName>
        <fullName evidence="4">LysM repeat-containing protein</fullName>
    </submittedName>
</protein>
<dbReference type="SUPFAM" id="SSF54106">
    <property type="entry name" value="LysM domain"/>
    <property type="match status" value="8"/>
</dbReference>
<feature type="region of interest" description="Disordered" evidence="1">
    <location>
        <begin position="614"/>
        <end position="644"/>
    </location>
</feature>
<feature type="domain" description="LysM" evidence="3">
    <location>
        <begin position="401"/>
        <end position="444"/>
    </location>
</feature>
<dbReference type="InterPro" id="IPR036779">
    <property type="entry name" value="LysM_dom_sf"/>
</dbReference>
<dbReference type="OrthoDB" id="9769314at2"/>
<keyword evidence="2" id="KW-0732">Signal</keyword>
<feature type="domain" description="LysM" evidence="3">
    <location>
        <begin position="149"/>
        <end position="192"/>
    </location>
</feature>
<dbReference type="PROSITE" id="PS51782">
    <property type="entry name" value="LYSM"/>
    <property type="match status" value="8"/>
</dbReference>
<dbReference type="EMBL" id="FNCK01000003">
    <property type="protein sequence ID" value="SDG16009.1"/>
    <property type="molecule type" value="Genomic_DNA"/>
</dbReference>
<evidence type="ECO:0000256" key="1">
    <source>
        <dbReference type="SAM" id="MobiDB-lite"/>
    </source>
</evidence>
<evidence type="ECO:0000313" key="5">
    <source>
        <dbReference type="Proteomes" id="UP000199708"/>
    </source>
</evidence>
<accession>A0A1G7S0M5</accession>
<dbReference type="STRING" id="120956.SAMN05421791_103234"/>
<feature type="domain" description="LysM" evidence="3">
    <location>
        <begin position="518"/>
        <end position="561"/>
    </location>
</feature>
<feature type="compositionally biased region" description="Polar residues" evidence="1">
    <location>
        <begin position="328"/>
        <end position="353"/>
    </location>
</feature>
<dbReference type="InterPro" id="IPR018392">
    <property type="entry name" value="LysM"/>
</dbReference>
<dbReference type="GO" id="GO:0008932">
    <property type="term" value="F:lytic endotransglycosylase activity"/>
    <property type="evidence" value="ECO:0007669"/>
    <property type="project" value="TreeGrafter"/>
</dbReference>
<feature type="domain" description="LysM" evidence="3">
    <location>
        <begin position="31"/>
        <end position="74"/>
    </location>
</feature>
<evidence type="ECO:0000313" key="4">
    <source>
        <dbReference type="EMBL" id="SDG16009.1"/>
    </source>
</evidence>